<name>B9Z0W2_9NEIS</name>
<dbReference type="InterPro" id="IPR009081">
    <property type="entry name" value="PP-bd_ACP"/>
</dbReference>
<evidence type="ECO:0000313" key="3">
    <source>
        <dbReference type="Proteomes" id="UP000003165"/>
    </source>
</evidence>
<reference evidence="2 3" key="1">
    <citation type="submission" date="2009-02" db="EMBL/GenBank/DDBJ databases">
        <title>Sequencing of the draft genome and assembly of Lutiella nitroferrum 2002.</title>
        <authorList>
            <consortium name="US DOE Joint Genome Institute (JGI-PGF)"/>
            <person name="Lucas S."/>
            <person name="Copeland A."/>
            <person name="Lapidus A."/>
            <person name="Glavina del Rio T."/>
            <person name="Tice H."/>
            <person name="Bruce D."/>
            <person name="Goodwin L."/>
            <person name="Pitluck S."/>
            <person name="Larimer F."/>
            <person name="Land M.L."/>
            <person name="Hauser L."/>
            <person name="Coates J.D."/>
        </authorList>
    </citation>
    <scope>NUCLEOTIDE SEQUENCE [LARGE SCALE GENOMIC DNA]</scope>
    <source>
        <strain evidence="2 3">2002</strain>
    </source>
</reference>
<organism evidence="2 3">
    <name type="scientific">Pseudogulbenkiania ferrooxidans 2002</name>
    <dbReference type="NCBI Taxonomy" id="279714"/>
    <lineage>
        <taxon>Bacteria</taxon>
        <taxon>Pseudomonadati</taxon>
        <taxon>Pseudomonadota</taxon>
        <taxon>Betaproteobacteria</taxon>
        <taxon>Neisseriales</taxon>
        <taxon>Chromobacteriaceae</taxon>
        <taxon>Pseudogulbenkiania</taxon>
    </lineage>
</organism>
<gene>
    <name evidence="2" type="ORF">FuraDRAFT_0734</name>
</gene>
<feature type="domain" description="Carrier" evidence="1">
    <location>
        <begin position="21"/>
        <end position="76"/>
    </location>
</feature>
<protein>
    <recommendedName>
        <fullName evidence="1">Carrier domain-containing protein</fullName>
    </recommendedName>
</protein>
<keyword evidence="3" id="KW-1185">Reference proteome</keyword>
<dbReference type="SUPFAM" id="SSF47336">
    <property type="entry name" value="ACP-like"/>
    <property type="match status" value="1"/>
</dbReference>
<evidence type="ECO:0000313" key="2">
    <source>
        <dbReference type="EMBL" id="EEG09718.1"/>
    </source>
</evidence>
<dbReference type="EMBL" id="ACIS01000002">
    <property type="protein sequence ID" value="EEG09718.1"/>
    <property type="molecule type" value="Genomic_DNA"/>
</dbReference>
<dbReference type="InterPro" id="IPR036736">
    <property type="entry name" value="ACP-like_sf"/>
</dbReference>
<dbReference type="Pfam" id="PF00550">
    <property type="entry name" value="PP-binding"/>
    <property type="match status" value="1"/>
</dbReference>
<dbReference type="Gene3D" id="1.10.1200.10">
    <property type="entry name" value="ACP-like"/>
    <property type="match status" value="1"/>
</dbReference>
<proteinExistence type="predicted"/>
<evidence type="ECO:0000259" key="1">
    <source>
        <dbReference type="Pfam" id="PF00550"/>
    </source>
</evidence>
<dbReference type="AlphaFoldDB" id="B9Z0W2"/>
<comment type="caution">
    <text evidence="2">The sequence shown here is derived from an EMBL/GenBank/DDBJ whole genome shotgun (WGS) entry which is preliminary data.</text>
</comment>
<accession>B9Z0W2</accession>
<sequence>MDRAHLRTLVIDSLRKIAPEVEESALRDDRPLRDEVDLDSMDWLNFIIGLHERLQVDIPEADYRQLVSLDAVLDYLATRLRDAPTASPPRDSEP</sequence>
<dbReference type="eggNOG" id="COG0236">
    <property type="taxonomic scope" value="Bacteria"/>
</dbReference>
<dbReference type="Proteomes" id="UP000003165">
    <property type="component" value="Unassembled WGS sequence"/>
</dbReference>